<dbReference type="KEGG" id="sgb:WQO_23020"/>
<dbReference type="SUPFAM" id="SSF47336">
    <property type="entry name" value="ACP-like"/>
    <property type="match status" value="1"/>
</dbReference>
<accession>A0A0U3KN27</accession>
<evidence type="ECO:0000256" key="5">
    <source>
        <dbReference type="SAM" id="MobiDB-lite"/>
    </source>
</evidence>
<dbReference type="Pfam" id="PF00202">
    <property type="entry name" value="Aminotran_3"/>
    <property type="match status" value="1"/>
</dbReference>
<dbReference type="InterPro" id="IPR036736">
    <property type="entry name" value="ACP-like_sf"/>
</dbReference>
<evidence type="ECO:0000256" key="2">
    <source>
        <dbReference type="ARBA" id="ARBA00022450"/>
    </source>
</evidence>
<proteinExistence type="predicted"/>
<dbReference type="GO" id="GO:0016705">
    <property type="term" value="F:oxidoreductase activity, acting on paired donors, with incorporation or reduction of molecular oxygen"/>
    <property type="evidence" value="ECO:0007669"/>
    <property type="project" value="InterPro"/>
</dbReference>
<sequence length="1944" mass="207923">MSAGIPAPADAAAGASEAVARAAELSRALTDRLAAARAQIAAEAPAEKLRLAEQSAHGPRLVVDAAGGMAGTGADAAQRAHTASLVRRFTERTRTSKELAQQYRSVLADSRAVVGFRDATKEMLYPVAARSAHGSRLIDVDGNAYTDITMGFGALLLGHEAEPVTEAVRRHLADGLRFGPRSPDTGEAAALLASLTGMERVAFASSGTEANSAAIRLARAATGRDKVVMFRGSYHGHIDSVLGRPGGPGRHAVPVSRGIPDSAVAELIVLEYGEQESLETIDALGDTIAAVLVEPVQCRNPGLRPVEFVRSLRELTARRGIVLLFDEMLTGLRPHQRGAQAHFGVVPDLATYGKALGGGFPIGAVAGRADLLDGVDGGFWRYGEPGGPSRETTFIGGTYMQHPLSMAAARAVLTHLTEQGPGLQSGLNDRTQALADRLNAFFRDEEFPLELAHFGSMFRFKHRADLELLYHHLQLRGVYVWEWRSFYLSTAHTEEDVNRVAEAVEGSLRELRDGGFFPRSTPRPAVVKPTGTPRPAPDFGVYFFGDYPETEEAAEAGGSGRSGTPEAYDALFETVRFADEHGFSSVWLPERHFDSFGGLFPNPAVLASAVARETGRVRINAGSVVLPLHDPVRVAEEWSVVDNLSGGRVGIGCATGWHARDFALHPDRFADRRRIAFDHLDEVRRLWRGEAVRRRTGEGAEAEIRIRPRPVQEEPPFFLAASGQPASYEEAARRGLGVVTNLMSQTVDELAANIALYRRTRAACGLDPDAGRVTVLVHTYLGDDHATARAEALEPMVRYLRSSLLMRSAATAAGQRREDVAAASDEDLDYLFRRAYDRYCDQRALIGTPDSVAPFVAALHGAGVDEIAALVDFGMDRERLRSGLERLDVLRRRTRERAAEAAAEAGSQVVRETVAPATSAQRRLWLAAQLLENPAAYNETQAVRLRGPLDVPALRAAVDGLVERHPGLRTVFRGADEAGVVQVVRAGLRIPLAVSDARGQDPDEAIAALLSEESHRAYDLAGGPLFTPRLLRLAEDDHVLVLGMHHIVTDAHSAALIAGDLRELYTAALAGRPPVFARPAGTTVGAPEPPHDPADLAWWRALLGEKPPVLALPTDRPRGRRVAGRGGAVARNVGRERADRLREWSGQQGVTLFATLCTAWQLVLRRRSGQDAFLLGTTFGRRRPETTDTVGFHVALLPLALSATDATPLPEAVRATGRALFAAEEHSGVDLDALVAAVHPAPGNPRPLVTVSVDLDRSALAGIDLPGLRAAGVAAGTESAPLELALMATHTPDGSLRLRLRYDADLFDAATAERYLAELDQQLDVVTAVPHGDPAPGDGAIPREEQASREEHMPNAQAVPREAPAPDTAARLREIWESVLGTRGFPADSNFFDLGGNSIAAIRLVNRVRDTLGVDYPLVDFFAEATLRAMTAQLVTGDGPTSAAEDGPAEDTAVVDRAPVSDQQARMIAGHHAMPDPAVWNVPTRITFTGALDPAALRSAVSEVIARHDALRTRFVQEDAPDGPWWQEVVAAGPVGLPVEDLTELPAGERRARADALCRADAAAPFELGRPLLPRLRLLRVEEDRWQLMFVLHHVCADGWSLSLLLAEIAALYTAAAAGVPHQLPDPAMQAPGYARWQREHHDPGAEEERAAFCAAYLDGVPSALPVPTDRPRPQKLSGHGGTVRGAASGDVRAAVEKLAADRHTTPFAVAAAALGVFLTRLSGEEDTLLSVPYANREGTASESLVAMTSTAVMVRVRLDSANLAETCAELAVRTGAGALGAMAHVLPTARIMQAMRDAGAVSVPDRVPHVLAFQNSVDTDIEIPGLRVEVADLAPPLSRSELCFGLAPRRDAAKGYRTFLEFSTDLWDHTTAHDLLGSYIDLLAEFCARPDRPVRELLGGRPSQGSSGHGPGGSAQGASAGPDQPGGPSPSLSLPNTGKADAV</sequence>
<evidence type="ECO:0000259" key="6">
    <source>
        <dbReference type="PROSITE" id="PS50075"/>
    </source>
</evidence>
<evidence type="ECO:0000256" key="4">
    <source>
        <dbReference type="ARBA" id="ARBA00022898"/>
    </source>
</evidence>
<dbReference type="PANTHER" id="PTHR45527:SF1">
    <property type="entry name" value="FATTY ACID SYNTHASE"/>
    <property type="match status" value="1"/>
</dbReference>
<dbReference type="InterPro" id="IPR023213">
    <property type="entry name" value="CAT-like_dom_sf"/>
</dbReference>
<dbReference type="GO" id="GO:0017000">
    <property type="term" value="P:antibiotic biosynthetic process"/>
    <property type="evidence" value="ECO:0007669"/>
    <property type="project" value="UniProtKB-ARBA"/>
</dbReference>
<dbReference type="Pfam" id="PF00668">
    <property type="entry name" value="Condensation"/>
    <property type="match status" value="2"/>
</dbReference>
<feature type="region of interest" description="Disordered" evidence="5">
    <location>
        <begin position="1895"/>
        <end position="1944"/>
    </location>
</feature>
<dbReference type="Gene3D" id="3.40.640.10">
    <property type="entry name" value="Type I PLP-dependent aspartate aminotransferase-like (Major domain)"/>
    <property type="match status" value="1"/>
</dbReference>
<feature type="region of interest" description="Disordered" evidence="5">
    <location>
        <begin position="1331"/>
        <end position="1365"/>
    </location>
</feature>
<dbReference type="Gene3D" id="3.30.559.10">
    <property type="entry name" value="Chloramphenicol acetyltransferase-like domain"/>
    <property type="match status" value="2"/>
</dbReference>
<feature type="compositionally biased region" description="Basic and acidic residues" evidence="5">
    <location>
        <begin position="1341"/>
        <end position="1353"/>
    </location>
</feature>
<dbReference type="InterPro" id="IPR015424">
    <property type="entry name" value="PyrdxlP-dep_Trfase"/>
</dbReference>
<dbReference type="CDD" id="cd00610">
    <property type="entry name" value="OAT_like"/>
    <property type="match status" value="1"/>
</dbReference>
<dbReference type="CDD" id="cd19531">
    <property type="entry name" value="LCL_NRPS-like"/>
    <property type="match status" value="1"/>
</dbReference>
<dbReference type="SUPFAM" id="SSF53383">
    <property type="entry name" value="PLP-dependent transferases"/>
    <property type="match status" value="1"/>
</dbReference>
<protein>
    <submittedName>
        <fullName evidence="7">Peptide synthetase</fullName>
    </submittedName>
</protein>
<dbReference type="SUPFAM" id="SSF51679">
    <property type="entry name" value="Bacterial luciferase-like"/>
    <property type="match status" value="1"/>
</dbReference>
<dbReference type="InterPro" id="IPR009081">
    <property type="entry name" value="PP-bd_ACP"/>
</dbReference>
<reference evidence="7 8" key="1">
    <citation type="journal article" date="2012" name="J. Bacteriol.">
        <title>Draft genome sequence of Streptomyces globisporus C-1027, which produces an antitumor antibiotic consisting of a nine-membered enediyne with a chromoprotein.</title>
        <authorList>
            <person name="Wang L."/>
            <person name="Wang S."/>
            <person name="He Q."/>
            <person name="Yu T."/>
            <person name="Li Q."/>
            <person name="Hong B."/>
        </authorList>
    </citation>
    <scope>NUCLEOTIDE SEQUENCE [LARGE SCALE GENOMIC DNA]</scope>
    <source>
        <strain evidence="7 8">C-1027</strain>
    </source>
</reference>
<keyword evidence="4" id="KW-0663">Pyridoxal phosphate</keyword>
<dbReference type="STRING" id="1172567.WQO_23020"/>
<dbReference type="InterPro" id="IPR001242">
    <property type="entry name" value="Condensation_dom"/>
</dbReference>
<dbReference type="GO" id="GO:0008610">
    <property type="term" value="P:lipid biosynthetic process"/>
    <property type="evidence" value="ECO:0007669"/>
    <property type="project" value="UniProtKB-ARBA"/>
</dbReference>
<dbReference type="Proteomes" id="UP000064183">
    <property type="component" value="Chromosome"/>
</dbReference>
<evidence type="ECO:0000313" key="8">
    <source>
        <dbReference type="Proteomes" id="UP000064183"/>
    </source>
</evidence>
<dbReference type="Pfam" id="PF00296">
    <property type="entry name" value="Bac_luciferase"/>
    <property type="match status" value="1"/>
</dbReference>
<dbReference type="GeneID" id="27785265"/>
<evidence type="ECO:0000313" key="7">
    <source>
        <dbReference type="EMBL" id="ALU95937.1"/>
    </source>
</evidence>
<gene>
    <name evidence="7" type="ORF">WQO_23020</name>
</gene>
<dbReference type="InterPro" id="IPR020806">
    <property type="entry name" value="PKS_PP-bd"/>
</dbReference>
<dbReference type="GO" id="GO:0043041">
    <property type="term" value="P:amino acid activation for nonribosomal peptide biosynthetic process"/>
    <property type="evidence" value="ECO:0007669"/>
    <property type="project" value="TreeGrafter"/>
</dbReference>
<dbReference type="Gene3D" id="3.30.559.30">
    <property type="entry name" value="Nonribosomal peptide synthetase, condensation domain"/>
    <property type="match status" value="2"/>
</dbReference>
<dbReference type="RefSeq" id="WP_010063355.1">
    <property type="nucleotide sequence ID" value="NZ_CP013738.1"/>
</dbReference>
<dbReference type="GO" id="GO:0005737">
    <property type="term" value="C:cytoplasm"/>
    <property type="evidence" value="ECO:0007669"/>
    <property type="project" value="TreeGrafter"/>
</dbReference>
<dbReference type="Gene3D" id="3.90.1150.10">
    <property type="entry name" value="Aspartate Aminotransferase, domain 1"/>
    <property type="match status" value="1"/>
</dbReference>
<dbReference type="GO" id="GO:0008483">
    <property type="term" value="F:transaminase activity"/>
    <property type="evidence" value="ECO:0007669"/>
    <property type="project" value="InterPro"/>
</dbReference>
<dbReference type="NCBIfam" id="TIGR04020">
    <property type="entry name" value="seco_metab_LLM"/>
    <property type="match status" value="1"/>
</dbReference>
<dbReference type="PROSITE" id="PS00012">
    <property type="entry name" value="PHOSPHOPANTETHEINE"/>
    <property type="match status" value="1"/>
</dbReference>
<dbReference type="InterPro" id="IPR006162">
    <property type="entry name" value="Ppantetheine_attach_site"/>
</dbReference>
<dbReference type="InterPro" id="IPR036661">
    <property type="entry name" value="Luciferase-like_sf"/>
</dbReference>
<dbReference type="InterPro" id="IPR024011">
    <property type="entry name" value="Biosynth_lucif-like_mOase_dom"/>
</dbReference>
<comment type="cofactor">
    <cofactor evidence="1">
        <name>pantetheine 4'-phosphate</name>
        <dbReference type="ChEBI" id="CHEBI:47942"/>
    </cofactor>
</comment>
<feature type="domain" description="Carrier" evidence="6">
    <location>
        <begin position="1363"/>
        <end position="1438"/>
    </location>
</feature>
<dbReference type="SMART" id="SM00823">
    <property type="entry name" value="PKS_PP"/>
    <property type="match status" value="1"/>
</dbReference>
<dbReference type="GO" id="GO:0031177">
    <property type="term" value="F:phosphopantetheine binding"/>
    <property type="evidence" value="ECO:0007669"/>
    <property type="project" value="InterPro"/>
</dbReference>
<dbReference type="Gene3D" id="1.10.1200.10">
    <property type="entry name" value="ACP-like"/>
    <property type="match status" value="1"/>
</dbReference>
<dbReference type="Pfam" id="PF00550">
    <property type="entry name" value="PP-binding"/>
    <property type="match status" value="1"/>
</dbReference>
<keyword evidence="3" id="KW-0597">Phosphoprotein</keyword>
<name>A0A0U3KN27_STRGL</name>
<keyword evidence="2" id="KW-0596">Phosphopantetheine</keyword>
<dbReference type="SUPFAM" id="SSF52777">
    <property type="entry name" value="CoA-dependent acyltransferases"/>
    <property type="match status" value="4"/>
</dbReference>
<dbReference type="GO" id="GO:0044550">
    <property type="term" value="P:secondary metabolite biosynthetic process"/>
    <property type="evidence" value="ECO:0007669"/>
    <property type="project" value="TreeGrafter"/>
</dbReference>
<evidence type="ECO:0000256" key="1">
    <source>
        <dbReference type="ARBA" id="ARBA00001957"/>
    </source>
</evidence>
<evidence type="ECO:0000256" key="3">
    <source>
        <dbReference type="ARBA" id="ARBA00022553"/>
    </source>
</evidence>
<dbReference type="InterPro" id="IPR011251">
    <property type="entry name" value="Luciferase-like_dom"/>
</dbReference>
<dbReference type="PANTHER" id="PTHR45527">
    <property type="entry name" value="NONRIBOSOMAL PEPTIDE SYNTHETASE"/>
    <property type="match status" value="1"/>
</dbReference>
<dbReference type="InterPro" id="IPR015422">
    <property type="entry name" value="PyrdxlP-dep_Trfase_small"/>
</dbReference>
<organism evidence="7 8">
    <name type="scientific">Streptomyces globisporus C-1027</name>
    <dbReference type="NCBI Taxonomy" id="1172567"/>
    <lineage>
        <taxon>Bacteria</taxon>
        <taxon>Bacillati</taxon>
        <taxon>Actinomycetota</taxon>
        <taxon>Actinomycetes</taxon>
        <taxon>Kitasatosporales</taxon>
        <taxon>Streptomycetaceae</taxon>
        <taxon>Streptomyces</taxon>
    </lineage>
</organism>
<dbReference type="PROSITE" id="PS50075">
    <property type="entry name" value="CARRIER"/>
    <property type="match status" value="1"/>
</dbReference>
<dbReference type="EMBL" id="CP013738">
    <property type="protein sequence ID" value="ALU95937.1"/>
    <property type="molecule type" value="Genomic_DNA"/>
</dbReference>
<dbReference type="InterPro" id="IPR015421">
    <property type="entry name" value="PyrdxlP-dep_Trfase_major"/>
</dbReference>
<dbReference type="GO" id="GO:0030170">
    <property type="term" value="F:pyridoxal phosphate binding"/>
    <property type="evidence" value="ECO:0007669"/>
    <property type="project" value="InterPro"/>
</dbReference>
<dbReference type="InterPro" id="IPR005814">
    <property type="entry name" value="Aminotrans_3"/>
</dbReference>
<dbReference type="Gene3D" id="3.20.20.30">
    <property type="entry name" value="Luciferase-like domain"/>
    <property type="match status" value="1"/>
</dbReference>